<keyword evidence="2" id="KW-1185">Reference proteome</keyword>
<gene>
    <name evidence="1" type="ORF">M9H77_22446</name>
</gene>
<proteinExistence type="predicted"/>
<evidence type="ECO:0000313" key="2">
    <source>
        <dbReference type="Proteomes" id="UP001060085"/>
    </source>
</evidence>
<comment type="caution">
    <text evidence="1">The sequence shown here is derived from an EMBL/GenBank/DDBJ whole genome shotgun (WGS) entry which is preliminary data.</text>
</comment>
<sequence length="265" mass="29165">MKKMKWRFSLDGDGTEDLMQSDSLTPTPVTENVAGEIEEQGASDDKRYDEESGTKGKKGVEVDELNPYGSWILVQLYRRRKIAGKNGRESKTASRVHNTYPIPGQQLLVVSHNPQNRTDQTLSSTDNLQEGSGHGPFGFGLGCSGSRFQEIQQEPLGAGPLAKMGQNEYVAPSNNITLQRNNVQVGLVKNDTKHEGNKVEVLEENCDPRGIQALPPDNPKENPPDQVEEIGLEAMVKEKILGRKEVSPHVESNSSLLDGQDNMES</sequence>
<reference evidence="2" key="1">
    <citation type="journal article" date="2023" name="Nat. Plants">
        <title>Single-cell RNA sequencing provides a high-resolution roadmap for understanding the multicellular compartmentation of specialized metabolism.</title>
        <authorList>
            <person name="Sun S."/>
            <person name="Shen X."/>
            <person name="Li Y."/>
            <person name="Li Y."/>
            <person name="Wang S."/>
            <person name="Li R."/>
            <person name="Zhang H."/>
            <person name="Shen G."/>
            <person name="Guo B."/>
            <person name="Wei J."/>
            <person name="Xu J."/>
            <person name="St-Pierre B."/>
            <person name="Chen S."/>
            <person name="Sun C."/>
        </authorList>
    </citation>
    <scope>NUCLEOTIDE SEQUENCE [LARGE SCALE GENOMIC DNA]</scope>
</reference>
<accession>A0ACC0AT42</accession>
<dbReference type="EMBL" id="CM044705">
    <property type="protein sequence ID" value="KAI5663123.1"/>
    <property type="molecule type" value="Genomic_DNA"/>
</dbReference>
<evidence type="ECO:0000313" key="1">
    <source>
        <dbReference type="EMBL" id="KAI5663123.1"/>
    </source>
</evidence>
<name>A0ACC0AT42_CATRO</name>
<protein>
    <submittedName>
        <fullName evidence="1">Uncharacterized protein</fullName>
    </submittedName>
</protein>
<organism evidence="1 2">
    <name type="scientific">Catharanthus roseus</name>
    <name type="common">Madagascar periwinkle</name>
    <name type="synonym">Vinca rosea</name>
    <dbReference type="NCBI Taxonomy" id="4058"/>
    <lineage>
        <taxon>Eukaryota</taxon>
        <taxon>Viridiplantae</taxon>
        <taxon>Streptophyta</taxon>
        <taxon>Embryophyta</taxon>
        <taxon>Tracheophyta</taxon>
        <taxon>Spermatophyta</taxon>
        <taxon>Magnoliopsida</taxon>
        <taxon>eudicotyledons</taxon>
        <taxon>Gunneridae</taxon>
        <taxon>Pentapetalae</taxon>
        <taxon>asterids</taxon>
        <taxon>lamiids</taxon>
        <taxon>Gentianales</taxon>
        <taxon>Apocynaceae</taxon>
        <taxon>Rauvolfioideae</taxon>
        <taxon>Vinceae</taxon>
        <taxon>Catharanthinae</taxon>
        <taxon>Catharanthus</taxon>
    </lineage>
</organism>
<dbReference type="Proteomes" id="UP001060085">
    <property type="component" value="Linkage Group LG05"/>
</dbReference>